<dbReference type="GO" id="GO:0004856">
    <property type="term" value="F:D-xylulokinase activity"/>
    <property type="evidence" value="ECO:0007669"/>
    <property type="project" value="UniProtKB-EC"/>
</dbReference>
<dbReference type="EC" id="2.7.1.17" evidence="7"/>
<keyword evidence="8" id="KW-1185">Reference proteome</keyword>
<evidence type="ECO:0000256" key="1">
    <source>
        <dbReference type="ARBA" id="ARBA00009156"/>
    </source>
</evidence>
<dbReference type="KEGG" id="mshg:MSG_00945"/>
<reference evidence="8" key="1">
    <citation type="submission" date="2017-06" db="EMBL/GenBank/DDBJ databases">
        <title>Complete Genome Sequence of Mycobacterium shigaense.</title>
        <authorList>
            <person name="Fukano H."/>
            <person name="Yoshida M."/>
            <person name="Kazumi Y."/>
            <person name="Ogura Y."/>
            <person name="Mitarai S."/>
            <person name="Hayashi T."/>
            <person name="Hoshino Y."/>
        </authorList>
    </citation>
    <scope>NUCLEOTIDE SEQUENCE [LARGE SCALE GENOMIC DNA]</scope>
    <source>
        <strain evidence="8">UN-152</strain>
    </source>
</reference>
<proteinExistence type="inferred from homology"/>
<evidence type="ECO:0000256" key="4">
    <source>
        <dbReference type="RuleBase" id="RU003733"/>
    </source>
</evidence>
<name>A0A1Z4EDS7_9MYCO</name>
<dbReference type="InterPro" id="IPR050406">
    <property type="entry name" value="FGGY_Carb_Kinase"/>
</dbReference>
<dbReference type="InterPro" id="IPR018485">
    <property type="entry name" value="FGGY_C"/>
</dbReference>
<sequence length="547" mass="58119">MAEARGLLVDTDLPVAEIAGRRDQRAVLPGRGPSMTSLANADIVRRAAVSLSGRLAIVAHSCLVGLDVGTSAVKAILIDTDGNRLADYTRPLALSRPSAGHVEQDPAAWIGGVLTALTEFEFGHDLSGLVGIGITSQVNTHVFIGADGETLMPAITWQDTRCAFDAAVLAAQVNAEQQQGWFGTPVLIDASHALARLAYVARVYPEVYAKTRHVLLPKDYCVMRLTGAVFSDTISAVRLANGQGYIDQLLDLVPRAQELLPSLRGFHHVAGRVREGMPCAGTPVVVGVMDAWAGMYGSGVLRDGEAMYQSGTSEILGIISPTVNPTRGVVVFPPYDNVVLHAAPTQSGGAALQWVSELLGRTPAQLSVLAAGAEPGPSVPLFLPHLEGERAPIWDAGSKGAFAGIGSQAGAAEMARSVMEGVAFSARWAFQALQQSANLDLSQANISGDGSRSDTWCQIRADALGFPLRRSAVENAAVLGAALLAGVGTQTVRCMSDAVRQLVRFDRTFEPRIAYREYYDEKFAGFQKLYYALRHIRKGTAAEAFSE</sequence>
<dbReference type="PIRSF" id="PIRSF000538">
    <property type="entry name" value="GlpK"/>
    <property type="match status" value="1"/>
</dbReference>
<dbReference type="Pfam" id="PF02782">
    <property type="entry name" value="FGGY_C"/>
    <property type="match status" value="1"/>
</dbReference>
<evidence type="ECO:0000256" key="2">
    <source>
        <dbReference type="ARBA" id="ARBA00022679"/>
    </source>
</evidence>
<dbReference type="AlphaFoldDB" id="A0A1Z4EDS7"/>
<dbReference type="PANTHER" id="PTHR43095">
    <property type="entry name" value="SUGAR KINASE"/>
    <property type="match status" value="1"/>
</dbReference>
<dbReference type="Gene3D" id="3.30.420.40">
    <property type="match status" value="2"/>
</dbReference>
<keyword evidence="3 4" id="KW-0418">Kinase</keyword>
<dbReference type="SUPFAM" id="SSF53067">
    <property type="entry name" value="Actin-like ATPase domain"/>
    <property type="match status" value="2"/>
</dbReference>
<dbReference type="Proteomes" id="UP000217736">
    <property type="component" value="Chromosome"/>
</dbReference>
<dbReference type="InterPro" id="IPR043129">
    <property type="entry name" value="ATPase_NBD"/>
</dbReference>
<protein>
    <submittedName>
        <fullName evidence="7">Carbohydrate kinase</fullName>
        <ecNumber evidence="7">2.7.1.17</ecNumber>
    </submittedName>
</protein>
<accession>A0A1Z4EDS7</accession>
<comment type="similarity">
    <text evidence="1 4">Belongs to the FGGY kinase family.</text>
</comment>
<keyword evidence="2 4" id="KW-0808">Transferase</keyword>
<dbReference type="InterPro" id="IPR018484">
    <property type="entry name" value="FGGY_N"/>
</dbReference>
<evidence type="ECO:0000259" key="5">
    <source>
        <dbReference type="Pfam" id="PF00370"/>
    </source>
</evidence>
<evidence type="ECO:0000256" key="3">
    <source>
        <dbReference type="ARBA" id="ARBA00022777"/>
    </source>
</evidence>
<organism evidence="7 8">
    <name type="scientific">Mycobacterium shigaense</name>
    <dbReference type="NCBI Taxonomy" id="722731"/>
    <lineage>
        <taxon>Bacteria</taxon>
        <taxon>Bacillati</taxon>
        <taxon>Actinomycetota</taxon>
        <taxon>Actinomycetes</taxon>
        <taxon>Mycobacteriales</taxon>
        <taxon>Mycobacteriaceae</taxon>
        <taxon>Mycobacterium</taxon>
        <taxon>Mycobacterium simiae complex</taxon>
    </lineage>
</organism>
<feature type="domain" description="Carbohydrate kinase FGGY N-terminal" evidence="5">
    <location>
        <begin position="63"/>
        <end position="295"/>
    </location>
</feature>
<dbReference type="EMBL" id="AP018164">
    <property type="protein sequence ID" value="BAX91104.1"/>
    <property type="molecule type" value="Genomic_DNA"/>
</dbReference>
<evidence type="ECO:0000313" key="7">
    <source>
        <dbReference type="EMBL" id="BAX91104.1"/>
    </source>
</evidence>
<feature type="domain" description="Carbohydrate kinase FGGY C-terminal" evidence="6">
    <location>
        <begin position="307"/>
        <end position="487"/>
    </location>
</feature>
<dbReference type="Pfam" id="PF00370">
    <property type="entry name" value="FGGY_N"/>
    <property type="match status" value="1"/>
</dbReference>
<dbReference type="InterPro" id="IPR000577">
    <property type="entry name" value="Carb_kinase_FGGY"/>
</dbReference>
<dbReference type="InterPro" id="IPR018483">
    <property type="entry name" value="Carb_kinase_FGGY_CS"/>
</dbReference>
<evidence type="ECO:0000259" key="6">
    <source>
        <dbReference type="Pfam" id="PF02782"/>
    </source>
</evidence>
<dbReference type="PROSITE" id="PS00445">
    <property type="entry name" value="FGGY_KINASES_2"/>
    <property type="match status" value="1"/>
</dbReference>
<gene>
    <name evidence="7" type="ORF">MSG_00945</name>
</gene>
<evidence type="ECO:0000313" key="8">
    <source>
        <dbReference type="Proteomes" id="UP000217736"/>
    </source>
</evidence>